<accession>A0A7C1VVH2</accession>
<evidence type="ECO:0000313" key="1">
    <source>
        <dbReference type="EMBL" id="HEC68661.1"/>
    </source>
</evidence>
<reference evidence="1" key="1">
    <citation type="journal article" date="2020" name="mSystems">
        <title>Genome- and Community-Level Interaction Insights into Carbon Utilization and Element Cycling Functions of Hydrothermarchaeota in Hydrothermal Sediment.</title>
        <authorList>
            <person name="Zhou Z."/>
            <person name="Liu Y."/>
            <person name="Xu W."/>
            <person name="Pan J."/>
            <person name="Luo Z.H."/>
            <person name="Li M."/>
        </authorList>
    </citation>
    <scope>NUCLEOTIDE SEQUENCE [LARGE SCALE GENOMIC DNA]</scope>
    <source>
        <strain evidence="1">HyVt-389</strain>
    </source>
</reference>
<proteinExistence type="predicted"/>
<organism evidence="1">
    <name type="scientific">Desulfofervidus auxilii</name>
    <dbReference type="NCBI Taxonomy" id="1621989"/>
    <lineage>
        <taxon>Bacteria</taxon>
        <taxon>Pseudomonadati</taxon>
        <taxon>Thermodesulfobacteriota</taxon>
        <taxon>Candidatus Desulfofervidia</taxon>
        <taxon>Candidatus Desulfofervidales</taxon>
        <taxon>Candidatus Desulfofervidaceae</taxon>
        <taxon>Candidatus Desulfofervidus</taxon>
    </lineage>
</organism>
<gene>
    <name evidence="1" type="ORF">ENI35_07655</name>
</gene>
<dbReference type="Proteomes" id="UP000885738">
    <property type="component" value="Unassembled WGS sequence"/>
</dbReference>
<name>A0A7C1VVH2_DESA2</name>
<protein>
    <submittedName>
        <fullName evidence="1">DUF465 domain-containing protein</fullName>
    </submittedName>
</protein>
<feature type="non-terminal residue" evidence="1">
    <location>
        <position position="35"/>
    </location>
</feature>
<sequence length="35" mass="4352">MEQKEIDLISKLINKDQELKKLWEEHLELEEKIEE</sequence>
<dbReference type="EMBL" id="DRIH01000279">
    <property type="protein sequence ID" value="HEC68661.1"/>
    <property type="molecule type" value="Genomic_DNA"/>
</dbReference>
<comment type="caution">
    <text evidence="1">The sequence shown here is derived from an EMBL/GenBank/DDBJ whole genome shotgun (WGS) entry which is preliminary data.</text>
</comment>
<dbReference type="AlphaFoldDB" id="A0A7C1VVH2"/>